<dbReference type="HOGENOM" id="CLU_097806_10_1_9"/>
<dbReference type="InterPro" id="IPR051081">
    <property type="entry name" value="HTH_MetalResp_TranReg"/>
</dbReference>
<proteinExistence type="predicted"/>
<dbReference type="Pfam" id="PF12840">
    <property type="entry name" value="HTH_20"/>
    <property type="match status" value="1"/>
</dbReference>
<keyword evidence="1" id="KW-0805">Transcription regulation</keyword>
<dbReference type="GO" id="GO:0003700">
    <property type="term" value="F:DNA-binding transcription factor activity"/>
    <property type="evidence" value="ECO:0007669"/>
    <property type="project" value="InterPro"/>
</dbReference>
<name>G8TWA0_SULAD</name>
<gene>
    <name evidence="6" type="ordered locus">Sulac_0171</name>
</gene>
<feature type="region of interest" description="Disordered" evidence="4">
    <location>
        <begin position="104"/>
        <end position="126"/>
    </location>
</feature>
<dbReference type="InterPro" id="IPR036388">
    <property type="entry name" value="WH-like_DNA-bd_sf"/>
</dbReference>
<organism evidence="6 7">
    <name type="scientific">Sulfobacillus acidophilus (strain ATCC 700253 / DSM 10332 / NAL)</name>
    <dbReference type="NCBI Taxonomy" id="679936"/>
    <lineage>
        <taxon>Bacteria</taxon>
        <taxon>Bacillati</taxon>
        <taxon>Bacillota</taxon>
        <taxon>Clostridia</taxon>
        <taxon>Eubacteriales</taxon>
        <taxon>Clostridiales Family XVII. Incertae Sedis</taxon>
        <taxon>Sulfobacillus</taxon>
    </lineage>
</organism>
<protein>
    <submittedName>
        <fullName evidence="6">Regulatory protein ArsR</fullName>
    </submittedName>
</protein>
<evidence type="ECO:0000313" key="7">
    <source>
        <dbReference type="Proteomes" id="UP000005439"/>
    </source>
</evidence>
<dbReference type="SUPFAM" id="SSF46785">
    <property type="entry name" value="Winged helix' DNA-binding domain"/>
    <property type="match status" value="1"/>
</dbReference>
<dbReference type="KEGG" id="sap:Sulac_0171"/>
<evidence type="ECO:0000256" key="1">
    <source>
        <dbReference type="ARBA" id="ARBA00023015"/>
    </source>
</evidence>
<dbReference type="EMBL" id="CP003179">
    <property type="protein sequence ID" value="AEW03743.1"/>
    <property type="molecule type" value="Genomic_DNA"/>
</dbReference>
<dbReference type="PROSITE" id="PS50987">
    <property type="entry name" value="HTH_ARSR_2"/>
    <property type="match status" value="1"/>
</dbReference>
<evidence type="ECO:0000256" key="4">
    <source>
        <dbReference type="SAM" id="MobiDB-lite"/>
    </source>
</evidence>
<reference evidence="6 7" key="2">
    <citation type="journal article" date="2012" name="Stand. Genomic Sci.">
        <title>Complete genome sequence of the moderately thermophilic mineral-sulfide-oxidizing firmicute Sulfobacillus acidophilus type strain (NAL(T)).</title>
        <authorList>
            <person name="Anderson I."/>
            <person name="Chertkov O."/>
            <person name="Chen A."/>
            <person name="Saunders E."/>
            <person name="Lapidus A."/>
            <person name="Nolan M."/>
            <person name="Lucas S."/>
            <person name="Hammon N."/>
            <person name="Deshpande S."/>
            <person name="Cheng J.F."/>
            <person name="Han C."/>
            <person name="Tapia R."/>
            <person name="Goodwin L.A."/>
            <person name="Pitluck S."/>
            <person name="Liolios K."/>
            <person name="Pagani I."/>
            <person name="Ivanova N."/>
            <person name="Mikhailova N."/>
            <person name="Pati A."/>
            <person name="Palaniappan K."/>
            <person name="Land M."/>
            <person name="Pan C."/>
            <person name="Rohde M."/>
            <person name="Pukall R."/>
            <person name="Goker M."/>
            <person name="Detter J.C."/>
            <person name="Woyke T."/>
            <person name="Bristow J."/>
            <person name="Eisen J.A."/>
            <person name="Markowitz V."/>
            <person name="Hugenholtz P."/>
            <person name="Kyrpides N.C."/>
            <person name="Klenk H.P."/>
            <person name="Mavromatis K."/>
        </authorList>
    </citation>
    <scope>NUCLEOTIDE SEQUENCE [LARGE SCALE GENOMIC DNA]</scope>
    <source>
        <strain evidence="7">ATCC 700253 / DSM 10332 / NAL</strain>
    </source>
</reference>
<reference evidence="7" key="1">
    <citation type="submission" date="2011-12" db="EMBL/GenBank/DDBJ databases">
        <title>The complete genome of chromosome of Sulfobacillus acidophilus DSM 10332.</title>
        <authorList>
            <person name="Lucas S."/>
            <person name="Han J."/>
            <person name="Lapidus A."/>
            <person name="Bruce D."/>
            <person name="Goodwin L."/>
            <person name="Pitluck S."/>
            <person name="Peters L."/>
            <person name="Kyrpides N."/>
            <person name="Mavromatis K."/>
            <person name="Ivanova N."/>
            <person name="Mikhailova N."/>
            <person name="Chertkov O."/>
            <person name="Saunders E."/>
            <person name="Detter J.C."/>
            <person name="Tapia R."/>
            <person name="Han C."/>
            <person name="Land M."/>
            <person name="Hauser L."/>
            <person name="Markowitz V."/>
            <person name="Cheng J.-F."/>
            <person name="Hugenholtz P."/>
            <person name="Woyke T."/>
            <person name="Wu D."/>
            <person name="Pukall R."/>
            <person name="Gehrich-Schroeter G."/>
            <person name="Schneider S."/>
            <person name="Klenk H.-P."/>
            <person name="Eisen J.A."/>
        </authorList>
    </citation>
    <scope>NUCLEOTIDE SEQUENCE [LARGE SCALE GENOMIC DNA]</scope>
    <source>
        <strain evidence="7">ATCC 700253 / DSM 10332 / NAL</strain>
    </source>
</reference>
<dbReference type="PANTHER" id="PTHR33154">
    <property type="entry name" value="TRANSCRIPTIONAL REGULATOR, ARSR FAMILY"/>
    <property type="match status" value="1"/>
</dbReference>
<dbReference type="AlphaFoldDB" id="G8TWA0"/>
<dbReference type="PATRIC" id="fig|679936.5.peg.176"/>
<dbReference type="Gene3D" id="1.10.10.10">
    <property type="entry name" value="Winged helix-like DNA-binding domain superfamily/Winged helix DNA-binding domain"/>
    <property type="match status" value="1"/>
</dbReference>
<evidence type="ECO:0000313" key="6">
    <source>
        <dbReference type="EMBL" id="AEW03743.1"/>
    </source>
</evidence>
<dbReference type="InterPro" id="IPR011991">
    <property type="entry name" value="ArsR-like_HTH"/>
</dbReference>
<accession>G8TWA0</accession>
<evidence type="ECO:0000256" key="2">
    <source>
        <dbReference type="ARBA" id="ARBA00023125"/>
    </source>
</evidence>
<dbReference type="InterPro" id="IPR001845">
    <property type="entry name" value="HTH_ArsR_DNA-bd_dom"/>
</dbReference>
<dbReference type="CDD" id="cd00090">
    <property type="entry name" value="HTH_ARSR"/>
    <property type="match status" value="1"/>
</dbReference>
<dbReference type="Proteomes" id="UP000005439">
    <property type="component" value="Chromosome"/>
</dbReference>
<dbReference type="InterPro" id="IPR036390">
    <property type="entry name" value="WH_DNA-bd_sf"/>
</dbReference>
<feature type="domain" description="HTH arsR-type" evidence="5">
    <location>
        <begin position="1"/>
        <end position="105"/>
    </location>
</feature>
<dbReference type="PANTHER" id="PTHR33154:SF33">
    <property type="entry name" value="TRANSCRIPTIONAL REPRESSOR SDPR"/>
    <property type="match status" value="1"/>
</dbReference>
<keyword evidence="3" id="KW-0804">Transcription</keyword>
<dbReference type="GO" id="GO:0003677">
    <property type="term" value="F:DNA binding"/>
    <property type="evidence" value="ECO:0007669"/>
    <property type="project" value="UniProtKB-KW"/>
</dbReference>
<evidence type="ECO:0000256" key="3">
    <source>
        <dbReference type="ARBA" id="ARBA00023163"/>
    </source>
</evidence>
<dbReference type="SMART" id="SM00418">
    <property type="entry name" value="HTH_ARSR"/>
    <property type="match status" value="1"/>
</dbReference>
<keyword evidence="7" id="KW-1185">Reference proteome</keyword>
<sequence length="126" mass="14366">MNEPDMLDALWKALADPLRRKILQYLSRPEYFCQSQGKTVDGICVQDLAKYLDVPQSTVSRHLAILARSGCVVHDRWKTWHYYRINPAALKAVAAWLEALTPRDRRPSWPAESPRNLPVGPANSPE</sequence>
<dbReference type="NCBIfam" id="NF033788">
    <property type="entry name" value="HTH_metalloreg"/>
    <property type="match status" value="1"/>
</dbReference>
<keyword evidence="2" id="KW-0238">DNA-binding</keyword>
<evidence type="ECO:0000259" key="5">
    <source>
        <dbReference type="PROSITE" id="PS50987"/>
    </source>
</evidence>